<dbReference type="InterPro" id="IPR036890">
    <property type="entry name" value="HATPase_C_sf"/>
</dbReference>
<comment type="subcellular location">
    <subcellularLocation>
        <location evidence="2">Membrane</location>
    </subcellularLocation>
</comment>
<evidence type="ECO:0000256" key="1">
    <source>
        <dbReference type="ARBA" id="ARBA00000085"/>
    </source>
</evidence>
<keyword evidence="12" id="KW-0472">Membrane</keyword>
<dbReference type="InterPro" id="IPR050351">
    <property type="entry name" value="BphY/WalK/GraS-like"/>
</dbReference>
<evidence type="ECO:0000256" key="4">
    <source>
        <dbReference type="ARBA" id="ARBA00022553"/>
    </source>
</evidence>
<proteinExistence type="predicted"/>
<keyword evidence="10" id="KW-1133">Transmembrane helix</keyword>
<dbReference type="GO" id="GO:0016036">
    <property type="term" value="P:cellular response to phosphate starvation"/>
    <property type="evidence" value="ECO:0007669"/>
    <property type="project" value="TreeGrafter"/>
</dbReference>
<protein>
    <recommendedName>
        <fullName evidence="3">histidine kinase</fullName>
        <ecNumber evidence="3">2.7.13.3</ecNumber>
    </recommendedName>
</protein>
<dbReference type="Pfam" id="PF02518">
    <property type="entry name" value="HATPase_c"/>
    <property type="match status" value="1"/>
</dbReference>
<dbReference type="PROSITE" id="PS50109">
    <property type="entry name" value="HIS_KIN"/>
    <property type="match status" value="1"/>
</dbReference>
<dbReference type="InterPro" id="IPR036097">
    <property type="entry name" value="HisK_dim/P_sf"/>
</dbReference>
<dbReference type="SUPFAM" id="SSF47384">
    <property type="entry name" value="Homodimeric domain of signal transducing histidine kinase"/>
    <property type="match status" value="1"/>
</dbReference>
<dbReference type="Pfam" id="PF00512">
    <property type="entry name" value="HisKA"/>
    <property type="match status" value="1"/>
</dbReference>
<keyword evidence="11" id="KW-0902">Two-component regulatory system</keyword>
<keyword evidence="7" id="KW-0547">Nucleotide-binding</keyword>
<dbReference type="Gene3D" id="1.10.287.130">
    <property type="match status" value="1"/>
</dbReference>
<evidence type="ECO:0000256" key="7">
    <source>
        <dbReference type="ARBA" id="ARBA00022741"/>
    </source>
</evidence>
<dbReference type="EMBL" id="RZNY01000001">
    <property type="protein sequence ID" value="RUT48666.1"/>
    <property type="molecule type" value="Genomic_DNA"/>
</dbReference>
<keyword evidence="6" id="KW-0812">Transmembrane</keyword>
<feature type="domain" description="Histidine kinase" evidence="13">
    <location>
        <begin position="92"/>
        <end position="310"/>
    </location>
</feature>
<keyword evidence="5" id="KW-0808">Transferase</keyword>
<evidence type="ECO:0000256" key="5">
    <source>
        <dbReference type="ARBA" id="ARBA00022679"/>
    </source>
</evidence>
<keyword evidence="8 14" id="KW-0418">Kinase</keyword>
<dbReference type="EC" id="2.7.13.3" evidence="3"/>
<dbReference type="SMART" id="SM00388">
    <property type="entry name" value="HisKA"/>
    <property type="match status" value="1"/>
</dbReference>
<evidence type="ECO:0000256" key="10">
    <source>
        <dbReference type="ARBA" id="ARBA00022989"/>
    </source>
</evidence>
<dbReference type="RefSeq" id="WP_127190259.1">
    <property type="nucleotide sequence ID" value="NZ_RZNY01000001.1"/>
</dbReference>
<dbReference type="SMART" id="SM00387">
    <property type="entry name" value="HATPase_c"/>
    <property type="match status" value="1"/>
</dbReference>
<dbReference type="SUPFAM" id="SSF55874">
    <property type="entry name" value="ATPase domain of HSP90 chaperone/DNA topoisomerase II/histidine kinase"/>
    <property type="match status" value="1"/>
</dbReference>
<sequence length="311" mass="35357">MITLAFCIIVILVIIIVLQYRMQTVRTAQMKKVAERLEAIMTDRTAEKLLFVTSDPALQVLMTKINALLDMNLKSSADNTISQIMMRKMLSNISHDLKTPLTVVFGYVEALSLHQDMDTEERQELLSKVHQKTAQTIQLIDTFFNLAKLESGDTEFPITRVDMSELSRINILQFYDMLSAEGLEVHIDIPDSPIYALGNEDAINRILNNLISNALRYGADGKTVGLRLREEHDMVCVEVWDRGKGVQDSHKNLVFERMYTLDDSRNKSVQGSGLGLTIAKRLVETMGGSIHLSSKPYERTVFSFYLRKMNY</sequence>
<accession>A0A3S1DZM3</accession>
<name>A0A3S1DZM3_9BACL</name>
<evidence type="ECO:0000256" key="11">
    <source>
        <dbReference type="ARBA" id="ARBA00023012"/>
    </source>
</evidence>
<dbReference type="PRINTS" id="PR00344">
    <property type="entry name" value="BCTRLSENSOR"/>
</dbReference>
<dbReference type="GO" id="GO:0005524">
    <property type="term" value="F:ATP binding"/>
    <property type="evidence" value="ECO:0007669"/>
    <property type="project" value="UniProtKB-KW"/>
</dbReference>
<dbReference type="InterPro" id="IPR003661">
    <property type="entry name" value="HisK_dim/P_dom"/>
</dbReference>
<dbReference type="Proteomes" id="UP000279446">
    <property type="component" value="Unassembled WGS sequence"/>
</dbReference>
<dbReference type="OrthoDB" id="9792991at2"/>
<dbReference type="GO" id="GO:0004721">
    <property type="term" value="F:phosphoprotein phosphatase activity"/>
    <property type="evidence" value="ECO:0007669"/>
    <property type="project" value="TreeGrafter"/>
</dbReference>
<dbReference type="FunFam" id="3.30.565.10:FF:000013">
    <property type="entry name" value="Two-component sensor histidine kinase"/>
    <property type="match status" value="1"/>
</dbReference>
<keyword evidence="9" id="KW-0067">ATP-binding</keyword>
<evidence type="ECO:0000256" key="3">
    <source>
        <dbReference type="ARBA" id="ARBA00012438"/>
    </source>
</evidence>
<dbReference type="PANTHER" id="PTHR45453">
    <property type="entry name" value="PHOSPHATE REGULON SENSOR PROTEIN PHOR"/>
    <property type="match status" value="1"/>
</dbReference>
<evidence type="ECO:0000256" key="9">
    <source>
        <dbReference type="ARBA" id="ARBA00022840"/>
    </source>
</evidence>
<dbReference type="InterPro" id="IPR004358">
    <property type="entry name" value="Sig_transdc_His_kin-like_C"/>
</dbReference>
<organism evidence="14 15">
    <name type="scientific">Paenibacillus anaericanus</name>
    <dbReference type="NCBI Taxonomy" id="170367"/>
    <lineage>
        <taxon>Bacteria</taxon>
        <taxon>Bacillati</taxon>
        <taxon>Bacillota</taxon>
        <taxon>Bacilli</taxon>
        <taxon>Bacillales</taxon>
        <taxon>Paenibacillaceae</taxon>
        <taxon>Paenibacillus</taxon>
    </lineage>
</organism>
<gene>
    <name evidence="14" type="ORF">EJP82_01635</name>
</gene>
<evidence type="ECO:0000259" key="13">
    <source>
        <dbReference type="PROSITE" id="PS50109"/>
    </source>
</evidence>
<dbReference type="CDD" id="cd00082">
    <property type="entry name" value="HisKA"/>
    <property type="match status" value="1"/>
</dbReference>
<dbReference type="InterPro" id="IPR005467">
    <property type="entry name" value="His_kinase_dom"/>
</dbReference>
<reference evidence="14 15" key="1">
    <citation type="submission" date="2018-12" db="EMBL/GenBank/DDBJ databases">
        <authorList>
            <person name="Sun L."/>
            <person name="Chen Z."/>
        </authorList>
    </citation>
    <scope>NUCLEOTIDE SEQUENCE [LARGE SCALE GENOMIC DNA]</scope>
    <source>
        <strain evidence="14 15">DSM 15890</strain>
    </source>
</reference>
<evidence type="ECO:0000313" key="15">
    <source>
        <dbReference type="Proteomes" id="UP000279446"/>
    </source>
</evidence>
<keyword evidence="4" id="KW-0597">Phosphoprotein</keyword>
<dbReference type="GO" id="GO:0005886">
    <property type="term" value="C:plasma membrane"/>
    <property type="evidence" value="ECO:0007669"/>
    <property type="project" value="TreeGrafter"/>
</dbReference>
<evidence type="ECO:0000256" key="2">
    <source>
        <dbReference type="ARBA" id="ARBA00004370"/>
    </source>
</evidence>
<dbReference type="GO" id="GO:0000155">
    <property type="term" value="F:phosphorelay sensor kinase activity"/>
    <property type="evidence" value="ECO:0007669"/>
    <property type="project" value="InterPro"/>
</dbReference>
<comment type="caution">
    <text evidence="14">The sequence shown here is derived from an EMBL/GenBank/DDBJ whole genome shotgun (WGS) entry which is preliminary data.</text>
</comment>
<evidence type="ECO:0000256" key="12">
    <source>
        <dbReference type="ARBA" id="ARBA00023136"/>
    </source>
</evidence>
<comment type="catalytic activity">
    <reaction evidence="1">
        <text>ATP + protein L-histidine = ADP + protein N-phospho-L-histidine.</text>
        <dbReference type="EC" id="2.7.13.3"/>
    </reaction>
</comment>
<evidence type="ECO:0000313" key="14">
    <source>
        <dbReference type="EMBL" id="RUT48666.1"/>
    </source>
</evidence>
<dbReference type="Gene3D" id="3.30.565.10">
    <property type="entry name" value="Histidine kinase-like ATPase, C-terminal domain"/>
    <property type="match status" value="1"/>
</dbReference>
<evidence type="ECO:0000256" key="6">
    <source>
        <dbReference type="ARBA" id="ARBA00022692"/>
    </source>
</evidence>
<keyword evidence="15" id="KW-1185">Reference proteome</keyword>
<dbReference type="PANTHER" id="PTHR45453:SF1">
    <property type="entry name" value="PHOSPHATE REGULON SENSOR PROTEIN PHOR"/>
    <property type="match status" value="1"/>
</dbReference>
<dbReference type="InterPro" id="IPR003594">
    <property type="entry name" value="HATPase_dom"/>
</dbReference>
<dbReference type="AlphaFoldDB" id="A0A3S1DZM3"/>
<evidence type="ECO:0000256" key="8">
    <source>
        <dbReference type="ARBA" id="ARBA00022777"/>
    </source>
</evidence>